<sequence length="109" mass="11533">MNPFFSSDSLPAPEPVGEGVSREILAYGPELMLVRVCFAAGAVGPPHQHPHVQITYVESGVFRCQVGGQELRLGPGEGFQAAANVVHGVVCEQAGTLLDSFSPLRADFL</sequence>
<dbReference type="STRING" id="82805.SAMN04487998_2123"/>
<evidence type="ECO:0000259" key="1">
    <source>
        <dbReference type="Pfam" id="PF07883"/>
    </source>
</evidence>
<dbReference type="Pfam" id="PF07883">
    <property type="entry name" value="Cupin_2"/>
    <property type="match status" value="1"/>
</dbReference>
<gene>
    <name evidence="2" type="ORF">SAMN04487998_2123</name>
</gene>
<dbReference type="SUPFAM" id="SSF51182">
    <property type="entry name" value="RmlC-like cupins"/>
    <property type="match status" value="1"/>
</dbReference>
<dbReference type="PANTHER" id="PTHR40112:SF1">
    <property type="entry name" value="H2HPP ISOMERASE"/>
    <property type="match status" value="1"/>
</dbReference>
<dbReference type="InterPro" id="IPR025499">
    <property type="entry name" value="KdgF"/>
</dbReference>
<keyword evidence="3" id="KW-1185">Reference proteome</keyword>
<dbReference type="PIRSF" id="PIRSF029883">
    <property type="entry name" value="KdgF"/>
    <property type="match status" value="1"/>
</dbReference>
<feature type="domain" description="Cupin type-2" evidence="1">
    <location>
        <begin position="35"/>
        <end position="93"/>
    </location>
</feature>
<dbReference type="CDD" id="cd02238">
    <property type="entry name" value="cupin_KdgF"/>
    <property type="match status" value="1"/>
</dbReference>
<dbReference type="Gene3D" id="2.60.120.10">
    <property type="entry name" value="Jelly Rolls"/>
    <property type="match status" value="1"/>
</dbReference>
<protein>
    <submittedName>
        <fullName evidence="2">Cupin domain-containing protein</fullName>
    </submittedName>
</protein>
<evidence type="ECO:0000313" key="2">
    <source>
        <dbReference type="EMBL" id="SET53031.1"/>
    </source>
</evidence>
<dbReference type="RefSeq" id="WP_092771147.1">
    <property type="nucleotide sequence ID" value="NZ_FOHS01000002.1"/>
</dbReference>
<reference evidence="3" key="1">
    <citation type="submission" date="2016-10" db="EMBL/GenBank/DDBJ databases">
        <authorList>
            <person name="Varghese N."/>
            <person name="Submissions S."/>
        </authorList>
    </citation>
    <scope>NUCLEOTIDE SEQUENCE [LARGE SCALE GENOMIC DNA]</scope>
    <source>
        <strain evidence="3">DSM 15310</strain>
    </source>
</reference>
<evidence type="ECO:0000313" key="3">
    <source>
        <dbReference type="Proteomes" id="UP000198697"/>
    </source>
</evidence>
<dbReference type="Proteomes" id="UP000198697">
    <property type="component" value="Unassembled WGS sequence"/>
</dbReference>
<dbReference type="InterPro" id="IPR013096">
    <property type="entry name" value="Cupin_2"/>
</dbReference>
<dbReference type="PANTHER" id="PTHR40112">
    <property type="entry name" value="H2HPP ISOMERASE"/>
    <property type="match status" value="1"/>
</dbReference>
<dbReference type="AlphaFoldDB" id="A0A1I0F7F0"/>
<dbReference type="InterPro" id="IPR014710">
    <property type="entry name" value="RmlC-like_jellyroll"/>
</dbReference>
<dbReference type="EMBL" id="FOHS01000002">
    <property type="protein sequence ID" value="SET53031.1"/>
    <property type="molecule type" value="Genomic_DNA"/>
</dbReference>
<dbReference type="InterPro" id="IPR052535">
    <property type="entry name" value="Bacilysin_H2HPP_isomerase"/>
</dbReference>
<proteinExistence type="predicted"/>
<dbReference type="InterPro" id="IPR011051">
    <property type="entry name" value="RmlC_Cupin_sf"/>
</dbReference>
<accession>A0A1I0F7F0</accession>
<organism evidence="2 3">
    <name type="scientific">Hymenobacter actinosclerus</name>
    <dbReference type="NCBI Taxonomy" id="82805"/>
    <lineage>
        <taxon>Bacteria</taxon>
        <taxon>Pseudomonadati</taxon>
        <taxon>Bacteroidota</taxon>
        <taxon>Cytophagia</taxon>
        <taxon>Cytophagales</taxon>
        <taxon>Hymenobacteraceae</taxon>
        <taxon>Hymenobacter</taxon>
    </lineage>
</organism>
<dbReference type="OrthoDB" id="9811153at2"/>
<name>A0A1I0F7F0_9BACT</name>